<evidence type="ECO:0000313" key="5">
    <source>
        <dbReference type="Proteomes" id="UP000315060"/>
    </source>
</evidence>
<reference evidence="2 4" key="1">
    <citation type="submission" date="2015-03" db="EMBL/GenBank/DDBJ databases">
        <authorList>
            <consortium name="Pathogen Informatics"/>
            <person name="Murphy D."/>
        </authorList>
    </citation>
    <scope>NUCLEOTIDE SEQUENCE [LARGE SCALE GENOMIC DNA]</scope>
    <source>
        <strain evidence="2 4">0310</strain>
    </source>
</reference>
<dbReference type="Pfam" id="PF09643">
    <property type="entry name" value="YopX"/>
    <property type="match status" value="1"/>
</dbReference>
<evidence type="ECO:0000313" key="2">
    <source>
        <dbReference type="EMBL" id="CKI91848.1"/>
    </source>
</evidence>
<evidence type="ECO:0000313" key="3">
    <source>
        <dbReference type="EMBL" id="TVX70915.1"/>
    </source>
</evidence>
<organism evidence="3 5">
    <name type="scientific">Streptococcus pneumoniae</name>
    <dbReference type="NCBI Taxonomy" id="1313"/>
    <lineage>
        <taxon>Bacteria</taxon>
        <taxon>Bacillati</taxon>
        <taxon>Bacillota</taxon>
        <taxon>Bacilli</taxon>
        <taxon>Lactobacillales</taxon>
        <taxon>Streptococcaceae</taxon>
        <taxon>Streptococcus</taxon>
    </lineage>
</organism>
<dbReference type="EMBL" id="CMWB01000004">
    <property type="protein sequence ID" value="CKI91848.1"/>
    <property type="molecule type" value="Genomic_DNA"/>
</dbReference>
<sequence length="138" mass="15994">MIPKFRVWVKIGKRMVFSDDILAIDYENKEIVTQQVYFESGLAVERDIYCYDFDDIELMQSTGLKDKNGKEVFVGDIIKCTRGCLHEVYLEKEYGGTFIGGMPSIYLKGLLNGYAWTEDEEIIDNVYENPELLEVTHE</sequence>
<name>A0A0B4ZJ28_STREE</name>
<evidence type="ECO:0000259" key="1">
    <source>
        <dbReference type="Pfam" id="PF09643"/>
    </source>
</evidence>
<dbReference type="Gene3D" id="2.30.30.290">
    <property type="entry name" value="YopX-like domains"/>
    <property type="match status" value="1"/>
</dbReference>
<accession>A0A0B4ZJ28</accession>
<dbReference type="InterPro" id="IPR023385">
    <property type="entry name" value="YopX-like_C"/>
</dbReference>
<reference evidence="3 5" key="2">
    <citation type="submission" date="2019-07" db="EMBL/GenBank/DDBJ databases">
        <authorList>
            <person name="Mohale T."/>
        </authorList>
    </citation>
    <scope>NUCLEOTIDE SEQUENCE [LARGE SCALE GENOMIC DNA]</scope>
    <source>
        <strain evidence="3 5">NTPn 59</strain>
    </source>
</reference>
<dbReference type="EMBL" id="VMYC01000062">
    <property type="protein sequence ID" value="TVX70915.1"/>
    <property type="molecule type" value="Genomic_DNA"/>
</dbReference>
<dbReference type="InterPro" id="IPR010024">
    <property type="entry name" value="CHP16711"/>
</dbReference>
<gene>
    <name evidence="3" type="ORF">AZJ28_03960</name>
    <name evidence="2" type="ORF">ERS096071_00381</name>
</gene>
<dbReference type="SUPFAM" id="SSF159006">
    <property type="entry name" value="YopX-like"/>
    <property type="match status" value="1"/>
</dbReference>
<feature type="domain" description="YopX protein" evidence="1">
    <location>
        <begin position="4"/>
        <end position="134"/>
    </location>
</feature>
<dbReference type="InterPro" id="IPR019096">
    <property type="entry name" value="YopX_protein"/>
</dbReference>
<comment type="caution">
    <text evidence="3">The sequence shown here is derived from an EMBL/GenBank/DDBJ whole genome shotgun (WGS) entry which is preliminary data.</text>
</comment>
<evidence type="ECO:0000313" key="4">
    <source>
        <dbReference type="Proteomes" id="UP000045541"/>
    </source>
</evidence>
<dbReference type="Proteomes" id="UP000315060">
    <property type="component" value="Unassembled WGS sequence"/>
</dbReference>
<proteinExistence type="predicted"/>
<protein>
    <submittedName>
        <fullName evidence="2">Phage protein</fullName>
    </submittedName>
</protein>
<dbReference type="NCBIfam" id="TIGR01671">
    <property type="entry name" value="phage_TIGR01671"/>
    <property type="match status" value="1"/>
</dbReference>
<dbReference type="AlphaFoldDB" id="A0A0B4ZJ28"/>
<dbReference type="Proteomes" id="UP000045541">
    <property type="component" value="Unassembled WGS sequence"/>
</dbReference>